<dbReference type="InterPro" id="IPR011990">
    <property type="entry name" value="TPR-like_helical_dom_sf"/>
</dbReference>
<name>A0ABV3J1K2_9ACTN</name>
<keyword evidence="3" id="KW-1185">Reference proteome</keyword>
<reference evidence="2 3" key="1">
    <citation type="submission" date="2024-06" db="EMBL/GenBank/DDBJ databases">
        <title>The Natural Products Discovery Center: Release of the First 8490 Sequenced Strains for Exploring Actinobacteria Biosynthetic Diversity.</title>
        <authorList>
            <person name="Kalkreuter E."/>
            <person name="Kautsar S.A."/>
            <person name="Yang D."/>
            <person name="Bader C.D."/>
            <person name="Teijaro C.N."/>
            <person name="Fluegel L."/>
            <person name="Davis C.M."/>
            <person name="Simpson J.R."/>
            <person name="Lauterbach L."/>
            <person name="Steele A.D."/>
            <person name="Gui C."/>
            <person name="Meng S."/>
            <person name="Li G."/>
            <person name="Viehrig K."/>
            <person name="Ye F."/>
            <person name="Su P."/>
            <person name="Kiefer A.F."/>
            <person name="Nichols A."/>
            <person name="Cepeda A.J."/>
            <person name="Yan W."/>
            <person name="Fan B."/>
            <person name="Jiang Y."/>
            <person name="Adhikari A."/>
            <person name="Zheng C.-J."/>
            <person name="Schuster L."/>
            <person name="Cowan T.M."/>
            <person name="Smanski M.J."/>
            <person name="Chevrette M.G."/>
            <person name="De Carvalho L.P.S."/>
            <person name="Shen B."/>
        </authorList>
    </citation>
    <scope>NUCLEOTIDE SEQUENCE [LARGE SCALE GENOMIC DNA]</scope>
    <source>
        <strain evidence="2 3">NPDC053791</strain>
    </source>
</reference>
<dbReference type="Pfam" id="PF13374">
    <property type="entry name" value="TPR_10"/>
    <property type="match status" value="1"/>
</dbReference>
<evidence type="ECO:0000256" key="1">
    <source>
        <dbReference type="SAM" id="MobiDB-lite"/>
    </source>
</evidence>
<dbReference type="RefSeq" id="WP_366090007.1">
    <property type="nucleotide sequence ID" value="NZ_JBFASG010000036.1"/>
</dbReference>
<dbReference type="Proteomes" id="UP001552479">
    <property type="component" value="Unassembled WGS sequence"/>
</dbReference>
<dbReference type="EMBL" id="JBFASG010000036">
    <property type="protein sequence ID" value="MEV4926571.1"/>
    <property type="molecule type" value="Genomic_DNA"/>
</dbReference>
<accession>A0ABV3J1K2</accession>
<evidence type="ECO:0000313" key="3">
    <source>
        <dbReference type="Proteomes" id="UP001552479"/>
    </source>
</evidence>
<comment type="caution">
    <text evidence="2">The sequence shown here is derived from an EMBL/GenBank/DDBJ whole genome shotgun (WGS) entry which is preliminary data.</text>
</comment>
<dbReference type="SUPFAM" id="SSF48452">
    <property type="entry name" value="TPR-like"/>
    <property type="match status" value="1"/>
</dbReference>
<evidence type="ECO:0000313" key="2">
    <source>
        <dbReference type="EMBL" id="MEV4926571.1"/>
    </source>
</evidence>
<gene>
    <name evidence="2" type="ORF">AB0L03_27740</name>
</gene>
<feature type="region of interest" description="Disordered" evidence="1">
    <location>
        <begin position="1"/>
        <end position="38"/>
    </location>
</feature>
<protein>
    <submittedName>
        <fullName evidence="2">Tetratricopeptide repeat protein</fullName>
    </submittedName>
</protein>
<organism evidence="2 3">
    <name type="scientific">Streptomyces roseoverticillatus</name>
    <dbReference type="NCBI Taxonomy" id="66429"/>
    <lineage>
        <taxon>Bacteria</taxon>
        <taxon>Bacillati</taxon>
        <taxon>Actinomycetota</taxon>
        <taxon>Actinomycetes</taxon>
        <taxon>Kitasatosporales</taxon>
        <taxon>Streptomycetaceae</taxon>
        <taxon>Streptomyces</taxon>
    </lineage>
</organism>
<sequence>MALDNKAGRALLAPQKTPRALPRRCQPRRKWPGSSAAASYDRLRATAHDHLGPDHPHTLIARNDLARWRGEAGDVAGAVTAFAELVADHNRILGPDHPDTLTNRADLAHWQKQSAQRLSPAESH</sequence>
<feature type="compositionally biased region" description="Basic residues" evidence="1">
    <location>
        <begin position="21"/>
        <end position="31"/>
    </location>
</feature>
<dbReference type="Gene3D" id="1.25.40.10">
    <property type="entry name" value="Tetratricopeptide repeat domain"/>
    <property type="match status" value="1"/>
</dbReference>
<proteinExistence type="predicted"/>